<dbReference type="InterPro" id="IPR001387">
    <property type="entry name" value="Cro/C1-type_HTH"/>
</dbReference>
<evidence type="ECO:0000259" key="2">
    <source>
        <dbReference type="PROSITE" id="PS50943"/>
    </source>
</evidence>
<evidence type="ECO:0000256" key="1">
    <source>
        <dbReference type="ARBA" id="ARBA00023125"/>
    </source>
</evidence>
<keyword evidence="4" id="KW-1185">Reference proteome</keyword>
<protein>
    <submittedName>
        <fullName evidence="3">Transcriptional regulator</fullName>
    </submittedName>
</protein>
<dbReference type="InterPro" id="IPR050807">
    <property type="entry name" value="TransReg_Diox_bact_type"/>
</dbReference>
<dbReference type="CDD" id="cd00093">
    <property type="entry name" value="HTH_XRE"/>
    <property type="match status" value="1"/>
</dbReference>
<dbReference type="Pfam" id="PF01381">
    <property type="entry name" value="HTH_3"/>
    <property type="match status" value="1"/>
</dbReference>
<dbReference type="EMBL" id="BMKR01000024">
    <property type="protein sequence ID" value="GGF96226.1"/>
    <property type="molecule type" value="Genomic_DNA"/>
</dbReference>
<dbReference type="GO" id="GO:0003700">
    <property type="term" value="F:DNA-binding transcription factor activity"/>
    <property type="evidence" value="ECO:0007669"/>
    <property type="project" value="TreeGrafter"/>
</dbReference>
<dbReference type="SMART" id="SM00530">
    <property type="entry name" value="HTH_XRE"/>
    <property type="match status" value="1"/>
</dbReference>
<dbReference type="PANTHER" id="PTHR46797:SF24">
    <property type="entry name" value="DNA-BINDING PHAGE PROTEIN"/>
    <property type="match status" value="1"/>
</dbReference>
<comment type="caution">
    <text evidence="3">The sequence shown here is derived from an EMBL/GenBank/DDBJ whole genome shotgun (WGS) entry which is preliminary data.</text>
</comment>
<dbReference type="SUPFAM" id="SSF47413">
    <property type="entry name" value="lambda repressor-like DNA-binding domains"/>
    <property type="match status" value="1"/>
</dbReference>
<evidence type="ECO:0000313" key="4">
    <source>
        <dbReference type="Proteomes" id="UP000637643"/>
    </source>
</evidence>
<reference evidence="3" key="1">
    <citation type="journal article" date="2014" name="Int. J. Syst. Evol. Microbiol.">
        <title>Complete genome sequence of Corynebacterium casei LMG S-19264T (=DSM 44701T), isolated from a smear-ripened cheese.</title>
        <authorList>
            <consortium name="US DOE Joint Genome Institute (JGI-PGF)"/>
            <person name="Walter F."/>
            <person name="Albersmeier A."/>
            <person name="Kalinowski J."/>
            <person name="Ruckert C."/>
        </authorList>
    </citation>
    <scope>NUCLEOTIDE SEQUENCE</scope>
    <source>
        <strain evidence="3">CGMCC 1.16134</strain>
    </source>
</reference>
<organism evidence="3 4">
    <name type="scientific">Paenibacillus albidus</name>
    <dbReference type="NCBI Taxonomy" id="2041023"/>
    <lineage>
        <taxon>Bacteria</taxon>
        <taxon>Bacillati</taxon>
        <taxon>Bacillota</taxon>
        <taxon>Bacilli</taxon>
        <taxon>Bacillales</taxon>
        <taxon>Paenibacillaceae</taxon>
        <taxon>Paenibacillus</taxon>
    </lineage>
</organism>
<reference evidence="3" key="2">
    <citation type="submission" date="2020-09" db="EMBL/GenBank/DDBJ databases">
        <authorList>
            <person name="Sun Q."/>
            <person name="Zhou Y."/>
        </authorList>
    </citation>
    <scope>NUCLEOTIDE SEQUENCE</scope>
    <source>
        <strain evidence="3">CGMCC 1.16134</strain>
    </source>
</reference>
<dbReference type="GO" id="GO:0003677">
    <property type="term" value="F:DNA binding"/>
    <property type="evidence" value="ECO:0007669"/>
    <property type="project" value="UniProtKB-KW"/>
</dbReference>
<feature type="domain" description="HTH cro/C1-type" evidence="2">
    <location>
        <begin position="12"/>
        <end position="66"/>
    </location>
</feature>
<dbReference type="RefSeq" id="WP_189029168.1">
    <property type="nucleotide sequence ID" value="NZ_BMKR01000024.1"/>
</dbReference>
<dbReference type="Gene3D" id="1.10.260.40">
    <property type="entry name" value="lambda repressor-like DNA-binding domains"/>
    <property type="match status" value="1"/>
</dbReference>
<dbReference type="AlphaFoldDB" id="A0A917CU84"/>
<accession>A0A917CU84</accession>
<proteinExistence type="predicted"/>
<sequence>MTKLRNLVGDRVRDIRKAKGLTQQKLAELSNLDDAYIGSVERGERNFSIDSLEKIVAALKVQPSEFFQNYDKQNEIEAAQRAAVDEYIVAVSGLSIKQIEAMMRIVKEVSGALE</sequence>
<evidence type="ECO:0000313" key="3">
    <source>
        <dbReference type="EMBL" id="GGF96226.1"/>
    </source>
</evidence>
<dbReference type="PROSITE" id="PS50943">
    <property type="entry name" value="HTH_CROC1"/>
    <property type="match status" value="1"/>
</dbReference>
<gene>
    <name evidence="3" type="ORF">GCM10010912_46400</name>
</gene>
<dbReference type="GO" id="GO:0005829">
    <property type="term" value="C:cytosol"/>
    <property type="evidence" value="ECO:0007669"/>
    <property type="project" value="TreeGrafter"/>
</dbReference>
<dbReference type="Proteomes" id="UP000637643">
    <property type="component" value="Unassembled WGS sequence"/>
</dbReference>
<dbReference type="InterPro" id="IPR010982">
    <property type="entry name" value="Lambda_DNA-bd_dom_sf"/>
</dbReference>
<dbReference type="PANTHER" id="PTHR46797">
    <property type="entry name" value="HTH-TYPE TRANSCRIPTIONAL REGULATOR"/>
    <property type="match status" value="1"/>
</dbReference>
<keyword evidence="1" id="KW-0238">DNA-binding</keyword>
<name>A0A917CU84_9BACL</name>